<evidence type="ECO:0000313" key="2">
    <source>
        <dbReference type="EMBL" id="GGJ38644.1"/>
    </source>
</evidence>
<evidence type="ECO:0000313" key="3">
    <source>
        <dbReference type="Proteomes" id="UP000657574"/>
    </source>
</evidence>
<keyword evidence="3" id="KW-1185">Reference proteome</keyword>
<name>A0A917L1S7_9ACTN</name>
<protein>
    <submittedName>
        <fullName evidence="2">Uncharacterized protein</fullName>
    </submittedName>
</protein>
<proteinExistence type="predicted"/>
<feature type="coiled-coil region" evidence="1">
    <location>
        <begin position="15"/>
        <end position="56"/>
    </location>
</feature>
<comment type="caution">
    <text evidence="2">The sequence shown here is derived from an EMBL/GenBank/DDBJ whole genome shotgun (WGS) entry which is preliminary data.</text>
</comment>
<dbReference type="RefSeq" id="WP_189314162.1">
    <property type="nucleotide sequence ID" value="NZ_BMQA01000023.1"/>
</dbReference>
<dbReference type="Proteomes" id="UP000657574">
    <property type="component" value="Unassembled WGS sequence"/>
</dbReference>
<dbReference type="EMBL" id="BMQA01000023">
    <property type="protein sequence ID" value="GGJ38644.1"/>
    <property type="molecule type" value="Genomic_DNA"/>
</dbReference>
<gene>
    <name evidence="2" type="ORF">GCM10010121_057220</name>
</gene>
<dbReference type="AlphaFoldDB" id="A0A917L1S7"/>
<organism evidence="2 3">
    <name type="scientific">Streptomyces brasiliensis</name>
    <dbReference type="NCBI Taxonomy" id="1954"/>
    <lineage>
        <taxon>Bacteria</taxon>
        <taxon>Bacillati</taxon>
        <taxon>Actinomycetota</taxon>
        <taxon>Actinomycetes</taxon>
        <taxon>Kitasatosporales</taxon>
        <taxon>Streptomycetaceae</taxon>
        <taxon>Streptomyces</taxon>
    </lineage>
</organism>
<reference evidence="2" key="2">
    <citation type="submission" date="2020-09" db="EMBL/GenBank/DDBJ databases">
        <authorList>
            <person name="Sun Q."/>
            <person name="Ohkuma M."/>
        </authorList>
    </citation>
    <scope>NUCLEOTIDE SEQUENCE</scope>
    <source>
        <strain evidence="2">JCM 3086</strain>
    </source>
</reference>
<accession>A0A917L1S7</accession>
<keyword evidence="1" id="KW-0175">Coiled coil</keyword>
<sequence length="60" mass="6671">MTQATEDRFDITATIKSLAAEATDLKTRVVELRKSLDDLNERIRGISSALDQQLEASTHP</sequence>
<reference evidence="2" key="1">
    <citation type="journal article" date="2014" name="Int. J. Syst. Evol. Microbiol.">
        <title>Complete genome sequence of Corynebacterium casei LMG S-19264T (=DSM 44701T), isolated from a smear-ripened cheese.</title>
        <authorList>
            <consortium name="US DOE Joint Genome Institute (JGI-PGF)"/>
            <person name="Walter F."/>
            <person name="Albersmeier A."/>
            <person name="Kalinowski J."/>
            <person name="Ruckert C."/>
        </authorList>
    </citation>
    <scope>NUCLEOTIDE SEQUENCE</scope>
    <source>
        <strain evidence="2">JCM 3086</strain>
    </source>
</reference>
<evidence type="ECO:0000256" key="1">
    <source>
        <dbReference type="SAM" id="Coils"/>
    </source>
</evidence>